<feature type="signal peptide" evidence="2">
    <location>
        <begin position="1"/>
        <end position="19"/>
    </location>
</feature>
<accession>A0A834HMK1</accession>
<feature type="domain" description="Carboxylesterase type B" evidence="3">
    <location>
        <begin position="23"/>
        <end position="113"/>
    </location>
</feature>
<dbReference type="EMBL" id="JAACXV010015241">
    <property type="protein sequence ID" value="KAF7265007.1"/>
    <property type="molecule type" value="Genomic_DNA"/>
</dbReference>
<dbReference type="Pfam" id="PF00135">
    <property type="entry name" value="COesterase"/>
    <property type="match status" value="1"/>
</dbReference>
<keyword evidence="1" id="KW-0325">Glycoprotein</keyword>
<organism evidence="4 5">
    <name type="scientific">Rhynchophorus ferrugineus</name>
    <name type="common">Red palm weevil</name>
    <name type="synonym">Curculio ferrugineus</name>
    <dbReference type="NCBI Taxonomy" id="354439"/>
    <lineage>
        <taxon>Eukaryota</taxon>
        <taxon>Metazoa</taxon>
        <taxon>Ecdysozoa</taxon>
        <taxon>Arthropoda</taxon>
        <taxon>Hexapoda</taxon>
        <taxon>Insecta</taxon>
        <taxon>Pterygota</taxon>
        <taxon>Neoptera</taxon>
        <taxon>Endopterygota</taxon>
        <taxon>Coleoptera</taxon>
        <taxon>Polyphaga</taxon>
        <taxon>Cucujiformia</taxon>
        <taxon>Curculionidae</taxon>
        <taxon>Dryophthorinae</taxon>
        <taxon>Rhynchophorus</taxon>
    </lineage>
</organism>
<dbReference type="Gene3D" id="3.40.50.1820">
    <property type="entry name" value="alpha/beta hydrolase"/>
    <property type="match status" value="1"/>
</dbReference>
<name>A0A834HMK1_RHYFE</name>
<keyword evidence="2" id="KW-0732">Signal</keyword>
<reference evidence="4" key="1">
    <citation type="submission" date="2020-08" db="EMBL/GenBank/DDBJ databases">
        <title>Genome sequencing and assembly of the red palm weevil Rhynchophorus ferrugineus.</title>
        <authorList>
            <person name="Dias G.B."/>
            <person name="Bergman C.M."/>
            <person name="Manee M."/>
        </authorList>
    </citation>
    <scope>NUCLEOTIDE SEQUENCE</scope>
    <source>
        <strain evidence="4">AA-2017</strain>
        <tissue evidence="4">Whole larva</tissue>
    </source>
</reference>
<evidence type="ECO:0000313" key="4">
    <source>
        <dbReference type="EMBL" id="KAF7265007.1"/>
    </source>
</evidence>
<evidence type="ECO:0000313" key="5">
    <source>
        <dbReference type="Proteomes" id="UP000625711"/>
    </source>
</evidence>
<dbReference type="InterPro" id="IPR002018">
    <property type="entry name" value="CarbesteraseB"/>
</dbReference>
<evidence type="ECO:0000256" key="1">
    <source>
        <dbReference type="ARBA" id="ARBA00023180"/>
    </source>
</evidence>
<evidence type="ECO:0000259" key="3">
    <source>
        <dbReference type="Pfam" id="PF00135"/>
    </source>
</evidence>
<gene>
    <name evidence="4" type="ORF">GWI33_021747</name>
</gene>
<proteinExistence type="predicted"/>
<evidence type="ECO:0000256" key="2">
    <source>
        <dbReference type="SAM" id="SignalP"/>
    </source>
</evidence>
<dbReference type="OrthoDB" id="6846267at2759"/>
<dbReference type="PANTHER" id="PTHR11559">
    <property type="entry name" value="CARBOXYLESTERASE"/>
    <property type="match status" value="1"/>
</dbReference>
<protein>
    <recommendedName>
        <fullName evidence="3">Carboxylesterase type B domain-containing protein</fullName>
    </recommendedName>
</protein>
<feature type="chain" id="PRO_5032765234" description="Carboxylesterase type B domain-containing protein" evidence="2">
    <location>
        <begin position="20"/>
        <end position="121"/>
    </location>
</feature>
<dbReference type="AlphaFoldDB" id="A0A834HMK1"/>
<dbReference type="InterPro" id="IPR029058">
    <property type="entry name" value="AB_hydrolase_fold"/>
</dbReference>
<keyword evidence="5" id="KW-1185">Reference proteome</keyword>
<dbReference type="Proteomes" id="UP000625711">
    <property type="component" value="Unassembled WGS sequence"/>
</dbReference>
<comment type="caution">
    <text evidence="4">The sequence shown here is derived from an EMBL/GenBank/DDBJ whole genome shotgun (WGS) entry which is preliminary data.</text>
</comment>
<dbReference type="SUPFAM" id="SSF53474">
    <property type="entry name" value="alpha/beta-Hydrolases"/>
    <property type="match status" value="1"/>
</dbReference>
<dbReference type="InterPro" id="IPR050309">
    <property type="entry name" value="Type-B_Carboxylest/Lipase"/>
</dbReference>
<sequence length="121" mass="13160">MFPVISYWGVLFCAGITYCQELSPIVTLSDGKVQGTVRKTAQDGKIYYAYRGIPFAKKPIGDLRFAAPVPNDPWSGVLNATADKESCTQALSLDNLSDIVGSEDCLYINIYTTNVSVLVSL</sequence>